<gene>
    <name evidence="1" type="ORF">QQ008_07345</name>
</gene>
<evidence type="ECO:0000313" key="2">
    <source>
        <dbReference type="Proteomes" id="UP001172082"/>
    </source>
</evidence>
<dbReference type="Proteomes" id="UP001172082">
    <property type="component" value="Unassembled WGS sequence"/>
</dbReference>
<name>A0ABT8KKD0_9BACT</name>
<protein>
    <submittedName>
        <fullName evidence="1">Uncharacterized protein</fullName>
    </submittedName>
</protein>
<sequence>MDSNYRLLNITCQGISKPYLNQPYCLHFSIATTVGANYEKL</sequence>
<dbReference type="RefSeq" id="WP_346751195.1">
    <property type="nucleotide sequence ID" value="NZ_JAUJEA010000002.1"/>
</dbReference>
<reference evidence="1" key="1">
    <citation type="submission" date="2023-06" db="EMBL/GenBank/DDBJ databases">
        <title>Genomic of Parafulvivirga corallium.</title>
        <authorList>
            <person name="Wang G."/>
        </authorList>
    </citation>
    <scope>NUCLEOTIDE SEQUENCE</scope>
    <source>
        <strain evidence="1">BMA10</strain>
    </source>
</reference>
<dbReference type="EMBL" id="JAUJEA010000002">
    <property type="protein sequence ID" value="MDN5201169.1"/>
    <property type="molecule type" value="Genomic_DNA"/>
</dbReference>
<organism evidence="1 2">
    <name type="scientific">Splendidivirga corallicola</name>
    <dbReference type="NCBI Taxonomy" id="3051826"/>
    <lineage>
        <taxon>Bacteria</taxon>
        <taxon>Pseudomonadati</taxon>
        <taxon>Bacteroidota</taxon>
        <taxon>Cytophagia</taxon>
        <taxon>Cytophagales</taxon>
        <taxon>Splendidivirgaceae</taxon>
        <taxon>Splendidivirga</taxon>
    </lineage>
</organism>
<accession>A0ABT8KKD0</accession>
<evidence type="ECO:0000313" key="1">
    <source>
        <dbReference type="EMBL" id="MDN5201169.1"/>
    </source>
</evidence>
<proteinExistence type="predicted"/>
<keyword evidence="2" id="KW-1185">Reference proteome</keyword>
<comment type="caution">
    <text evidence="1">The sequence shown here is derived from an EMBL/GenBank/DDBJ whole genome shotgun (WGS) entry which is preliminary data.</text>
</comment>